<dbReference type="GeneID" id="60059836"/>
<dbReference type="AlphaFoldDB" id="A0A173SSQ3"/>
<dbReference type="OrthoDB" id="9807498at2"/>
<dbReference type="RefSeq" id="WP_006783348.1">
    <property type="nucleotide sequence ID" value="NZ_CABJBH010000016.1"/>
</dbReference>
<accession>A0A173SSQ3</accession>
<dbReference type="InterPro" id="IPR001539">
    <property type="entry name" value="Peptidase_U32"/>
</dbReference>
<protein>
    <submittedName>
        <fullName evidence="1">U32 family peptidase</fullName>
    </submittedName>
</protein>
<evidence type="ECO:0000313" key="2">
    <source>
        <dbReference type="Proteomes" id="UP000487649"/>
    </source>
</evidence>
<evidence type="ECO:0000313" key="1">
    <source>
        <dbReference type="EMBL" id="MTK21861.1"/>
    </source>
</evidence>
<dbReference type="InterPro" id="IPR051454">
    <property type="entry name" value="RNA/ubiquinone_mod_enzymes"/>
</dbReference>
<comment type="caution">
    <text evidence="1">The sequence shown here is derived from an EMBL/GenBank/DDBJ whole genome shotgun (WGS) entry which is preliminary data.</text>
</comment>
<dbReference type="PANTHER" id="PTHR30217">
    <property type="entry name" value="PEPTIDASE U32 FAMILY"/>
    <property type="match status" value="1"/>
</dbReference>
<proteinExistence type="predicted"/>
<dbReference type="Proteomes" id="UP000487649">
    <property type="component" value="Unassembled WGS sequence"/>
</dbReference>
<dbReference type="EMBL" id="WMQE01000024">
    <property type="protein sequence ID" value="MTK21861.1"/>
    <property type="molecule type" value="Genomic_DNA"/>
</dbReference>
<name>A0A173SSQ3_9FIRM</name>
<organism evidence="1 2">
    <name type="scientific">Turicibacter sanguinis</name>
    <dbReference type="NCBI Taxonomy" id="154288"/>
    <lineage>
        <taxon>Bacteria</taxon>
        <taxon>Bacillati</taxon>
        <taxon>Bacillota</taxon>
        <taxon>Erysipelotrichia</taxon>
        <taxon>Erysipelotrichales</taxon>
        <taxon>Turicibacteraceae</taxon>
        <taxon>Turicibacter</taxon>
    </lineage>
</organism>
<dbReference type="PANTHER" id="PTHR30217:SF7">
    <property type="entry name" value="TRNA HYDROXYLATION PROTEIN P2"/>
    <property type="match status" value="1"/>
</dbReference>
<dbReference type="Pfam" id="PF01136">
    <property type="entry name" value="Peptidase_U32"/>
    <property type="match status" value="1"/>
</dbReference>
<reference evidence="1 2" key="1">
    <citation type="journal article" date="2019" name="Nat. Med.">
        <title>A library of human gut bacterial isolates paired with longitudinal multiomics data enables mechanistic microbiome research.</title>
        <authorList>
            <person name="Poyet M."/>
            <person name="Groussin M."/>
            <person name="Gibbons S.M."/>
            <person name="Avila-Pacheco J."/>
            <person name="Jiang X."/>
            <person name="Kearney S.M."/>
            <person name="Perrotta A.R."/>
            <person name="Berdy B."/>
            <person name="Zhao S."/>
            <person name="Lieberman T.D."/>
            <person name="Swanson P.K."/>
            <person name="Smith M."/>
            <person name="Roesemann S."/>
            <person name="Alexander J.E."/>
            <person name="Rich S.A."/>
            <person name="Livny J."/>
            <person name="Vlamakis H."/>
            <person name="Clish C."/>
            <person name="Bullock K."/>
            <person name="Deik A."/>
            <person name="Scott J."/>
            <person name="Pierce K.A."/>
            <person name="Xavier R.J."/>
            <person name="Alm E.J."/>
        </authorList>
    </citation>
    <scope>NUCLEOTIDE SEQUENCE [LARGE SCALE GENOMIC DNA]</scope>
    <source>
        <strain evidence="1 2">BIOML-A198</strain>
    </source>
</reference>
<gene>
    <name evidence="1" type="ORF">GMA92_10585</name>
</gene>
<sequence length="311" mass="35996">MKKPELIVTPHDIHEIKDLIEAGADAFIIGEEKFGLRLAGEFKLNDLREAVELIKQYNKKVYVAINALMPNSLLDDLKTYIQEIKSLPIDALRFSDPGAYMIAKEVAPQMSLHWSSETLGTNYFTVNYWYDRGVERTVLAPEMMKESVIETKTFAKGEIEILVHGAICMFHSRRNLVGNYLKFQGQVVEKVQTREEGLQLFDPERKLYYPIFEDQQGTHIFNGSDVCMIDDLAEFIEVGVDSFRIDGVLKSSEYLLNVTKAYRLAIDMCIENREKYNQIGRALYKKLEEIQPNNRQLDRGFFYKPSIYKHK</sequence>